<name>A0ABV2AIX8_9EUKA</name>
<reference evidence="1 2" key="1">
    <citation type="journal article" date="2024" name="BMC Biol.">
        <title>Comparative genomics of Ascetosporea gives new insight into the evolutionary basis for animal parasitism in Rhizaria.</title>
        <authorList>
            <person name="Hiltunen Thoren M."/>
            <person name="Onut-Brannstrom I."/>
            <person name="Alfjorden A."/>
            <person name="Peckova H."/>
            <person name="Swords F."/>
            <person name="Hooper C."/>
            <person name="Holzer A.S."/>
            <person name="Bass D."/>
            <person name="Burki F."/>
        </authorList>
    </citation>
    <scope>NUCLEOTIDE SEQUENCE [LARGE SCALE GENOMIC DNA]</scope>
    <source>
        <strain evidence="1">20-A016</strain>
    </source>
</reference>
<organism evidence="1 2">
    <name type="scientific">Bonamia ostreae</name>
    <dbReference type="NCBI Taxonomy" id="126728"/>
    <lineage>
        <taxon>Eukaryota</taxon>
        <taxon>Sar</taxon>
        <taxon>Rhizaria</taxon>
        <taxon>Endomyxa</taxon>
        <taxon>Ascetosporea</taxon>
        <taxon>Haplosporida</taxon>
        <taxon>Bonamia</taxon>
    </lineage>
</organism>
<sequence length="84" mass="9547">MKMEQNGTGIFELDAKKKKMRFGDNGENTFIRPKGIEIDSNKNGKSSKIEMAMNKNGKASIDFQFGNENFLKIGGDEEKLFVYF</sequence>
<gene>
    <name evidence="1" type="ORF">MHBO_001437</name>
</gene>
<proteinExistence type="predicted"/>
<dbReference type="EMBL" id="JBDODL010000352">
    <property type="protein sequence ID" value="MES1919641.1"/>
    <property type="molecule type" value="Genomic_DNA"/>
</dbReference>
<evidence type="ECO:0000313" key="2">
    <source>
        <dbReference type="Proteomes" id="UP001439008"/>
    </source>
</evidence>
<dbReference type="Proteomes" id="UP001439008">
    <property type="component" value="Unassembled WGS sequence"/>
</dbReference>
<accession>A0ABV2AIX8</accession>
<comment type="caution">
    <text evidence="1">The sequence shown here is derived from an EMBL/GenBank/DDBJ whole genome shotgun (WGS) entry which is preliminary data.</text>
</comment>
<keyword evidence="2" id="KW-1185">Reference proteome</keyword>
<protein>
    <submittedName>
        <fullName evidence="1">Uncharacterized protein</fullName>
    </submittedName>
</protein>
<evidence type="ECO:0000313" key="1">
    <source>
        <dbReference type="EMBL" id="MES1919641.1"/>
    </source>
</evidence>